<gene>
    <name evidence="2" type="ORF">D4N35_013705</name>
</gene>
<name>A0A443IM73_9BACI</name>
<comment type="caution">
    <text evidence="2">The sequence shown here is derived from an EMBL/GenBank/DDBJ whole genome shotgun (WGS) entry which is preliminary data.</text>
</comment>
<evidence type="ECO:0000313" key="2">
    <source>
        <dbReference type="EMBL" id="RWR06717.1"/>
    </source>
</evidence>
<sequence>MENLLFPKVYMISKIKDGRFSLTDNAGFIPDREKWESAKELIQHFYDNHSDEEIEKYNRQIEMSLYEIPSCSNAKRRRKKIKGFVYFLKADNGLIKIGKTRNLNKRLDHFTTKLPYKLELIHAIETDDYTSLEQQFHNLYSKKRRRGEWFELNENDISEIKSGDYT</sequence>
<dbReference type="Proteomes" id="UP000273811">
    <property type="component" value="Unassembled WGS sequence"/>
</dbReference>
<accession>A0A443IM73</accession>
<dbReference type="AlphaFoldDB" id="A0A443IM73"/>
<reference evidence="2" key="1">
    <citation type="submission" date="2018-12" db="EMBL/GenBank/DDBJ databases">
        <authorList>
            <person name="Sun L."/>
            <person name="Chen Z."/>
        </authorList>
    </citation>
    <scope>NUCLEOTIDE SEQUENCE [LARGE SCALE GENOMIC DNA]</scope>
    <source>
        <strain evidence="2">DSM 16012</strain>
    </source>
</reference>
<keyword evidence="3" id="KW-1185">Reference proteome</keyword>
<dbReference type="RefSeq" id="WP_120074618.1">
    <property type="nucleotide sequence ID" value="NZ_CP126113.1"/>
</dbReference>
<dbReference type="EMBL" id="QYTU02000034">
    <property type="protein sequence ID" value="RWR06717.1"/>
    <property type="molecule type" value="Genomic_DNA"/>
</dbReference>
<evidence type="ECO:0000313" key="3">
    <source>
        <dbReference type="Proteomes" id="UP000273811"/>
    </source>
</evidence>
<dbReference type="Pfam" id="PF13455">
    <property type="entry name" value="MUG113"/>
    <property type="match status" value="1"/>
</dbReference>
<feature type="domain" description="Bacteriophage T5 Orf172 DNA-binding" evidence="1">
    <location>
        <begin position="89"/>
        <end position="164"/>
    </location>
</feature>
<dbReference type="InterPro" id="IPR018306">
    <property type="entry name" value="Phage_T5_Orf172_DNA-bd"/>
</dbReference>
<protein>
    <submittedName>
        <fullName evidence="2">GIY-YIG nuclease family protein</fullName>
    </submittedName>
</protein>
<evidence type="ECO:0000259" key="1">
    <source>
        <dbReference type="SMART" id="SM00974"/>
    </source>
</evidence>
<organism evidence="2 3">
    <name type="scientific">Siminovitchia fortis</name>
    <dbReference type="NCBI Taxonomy" id="254758"/>
    <lineage>
        <taxon>Bacteria</taxon>
        <taxon>Bacillati</taxon>
        <taxon>Bacillota</taxon>
        <taxon>Bacilli</taxon>
        <taxon>Bacillales</taxon>
        <taxon>Bacillaceae</taxon>
        <taxon>Siminovitchia</taxon>
    </lineage>
</organism>
<proteinExistence type="predicted"/>
<dbReference type="SMART" id="SM00974">
    <property type="entry name" value="T5orf172"/>
    <property type="match status" value="1"/>
</dbReference>
<dbReference type="OrthoDB" id="647741at2"/>